<name>A0A7D6ZGP7_9NOCA</name>
<sequence length="111" mass="12030">MASPASLPSSPQDVPAADPAAIRAALTPALLAEFDQEWAIVLDRAKESHELTGVFDLLNKWQHIVVMERRSPGTYFGLLAKAEQILQAGGSRESVSIEDHRAAIQQRLQAG</sequence>
<keyword evidence="2" id="KW-1185">Reference proteome</keyword>
<evidence type="ECO:0000313" key="2">
    <source>
        <dbReference type="Proteomes" id="UP000515512"/>
    </source>
</evidence>
<dbReference type="AlphaFoldDB" id="A0A7D6ZGP7"/>
<dbReference type="RefSeq" id="WP_181584542.1">
    <property type="nucleotide sequence ID" value="NZ_CP059399.1"/>
</dbReference>
<evidence type="ECO:0000313" key="1">
    <source>
        <dbReference type="EMBL" id="QLY33378.1"/>
    </source>
</evidence>
<protein>
    <submittedName>
        <fullName evidence="1">Uncharacterized protein</fullName>
    </submittedName>
</protein>
<dbReference type="Proteomes" id="UP000515512">
    <property type="component" value="Chromosome"/>
</dbReference>
<gene>
    <name evidence="1" type="ORF">H0264_15110</name>
</gene>
<dbReference type="EMBL" id="CP059399">
    <property type="protein sequence ID" value="QLY33378.1"/>
    <property type="molecule type" value="Genomic_DNA"/>
</dbReference>
<organism evidence="1 2">
    <name type="scientific">Nocardia huaxiensis</name>
    <dbReference type="NCBI Taxonomy" id="2755382"/>
    <lineage>
        <taxon>Bacteria</taxon>
        <taxon>Bacillati</taxon>
        <taxon>Actinomycetota</taxon>
        <taxon>Actinomycetes</taxon>
        <taxon>Mycobacteriales</taxon>
        <taxon>Nocardiaceae</taxon>
        <taxon>Nocardia</taxon>
    </lineage>
</organism>
<dbReference type="Pfam" id="PF19760">
    <property type="entry name" value="DUF6247"/>
    <property type="match status" value="1"/>
</dbReference>
<dbReference type="InterPro" id="IPR046214">
    <property type="entry name" value="DUF6247"/>
</dbReference>
<reference evidence="1 2" key="1">
    <citation type="submission" date="2020-07" db="EMBL/GenBank/DDBJ databases">
        <authorList>
            <person name="Zhuang K."/>
            <person name="Ran Y."/>
        </authorList>
    </citation>
    <scope>NUCLEOTIDE SEQUENCE [LARGE SCALE GENOMIC DNA]</scope>
    <source>
        <strain evidence="1 2">WCH-YHL-001</strain>
    </source>
</reference>
<proteinExistence type="predicted"/>
<accession>A0A7D6ZGP7</accession>
<dbReference type="KEGG" id="nhu:H0264_15110"/>